<dbReference type="OrthoDB" id="9816564at2"/>
<keyword evidence="2" id="KW-0326">Glycosidase</keyword>
<keyword evidence="1" id="KW-0378">Hydrolase</keyword>
<dbReference type="AlphaFoldDB" id="A0A1G6XFC6"/>
<dbReference type="STRING" id="591205.SAMN05421538_102387"/>
<evidence type="ECO:0000259" key="4">
    <source>
        <dbReference type="Pfam" id="PF02449"/>
    </source>
</evidence>
<protein>
    <submittedName>
        <fullName evidence="5">Beta-galactosidase</fullName>
    </submittedName>
</protein>
<accession>A0A1G6XFC6</accession>
<sequence>MTRIFKFLLTATLLCAAAPASAAEPAQIELSRLTAAPNPRLGLAFPGSDPTYYPYLAQAGIGVTRLSVSWSRVEPAPGKFDFSALDGRIAALQSLGIAPFLTFESDAGWGTDPETRKVRNARPSDPQLWRRFVSRVVERYDGDGRRDMPGLKGGVRYWQAANEWISDTNRSGGWAGSTEELLQFLRDSHDAVKLADPSALFVLGGLAAFNLDVLLVAESGRDIEVRQRWNAESETVLTRAEMRGPEIGAIIRDRVRPVLAQAPYDLADAHLYGPEARDAPRLALLRKLSGRPVLSSECGGPSLDYGGSYSPEAHFTAVLARNLGALAAGAEFCLWFRLGESEGATYGNARTALYSADARPKPGVFAYRLLSRLIAADTQIVRRGTEEFELRRGGAPAIRIGWGEAAAAVRLSAAREGAESFCLSQASTGLLHGDAASCPDGAPTLSGPGLLALLSPNPDPR</sequence>
<dbReference type="EMBL" id="FNAH01000002">
    <property type="protein sequence ID" value="SDD76762.1"/>
    <property type="molecule type" value="Genomic_DNA"/>
</dbReference>
<evidence type="ECO:0000256" key="2">
    <source>
        <dbReference type="ARBA" id="ARBA00023295"/>
    </source>
</evidence>
<evidence type="ECO:0000313" key="6">
    <source>
        <dbReference type="Proteomes" id="UP000199344"/>
    </source>
</evidence>
<organism evidence="5 6">
    <name type="scientific">Paracoccus isoporae</name>
    <dbReference type="NCBI Taxonomy" id="591205"/>
    <lineage>
        <taxon>Bacteria</taxon>
        <taxon>Pseudomonadati</taxon>
        <taxon>Pseudomonadota</taxon>
        <taxon>Alphaproteobacteria</taxon>
        <taxon>Rhodobacterales</taxon>
        <taxon>Paracoccaceae</taxon>
        <taxon>Paracoccus</taxon>
    </lineage>
</organism>
<evidence type="ECO:0000256" key="3">
    <source>
        <dbReference type="SAM" id="SignalP"/>
    </source>
</evidence>
<dbReference type="InterPro" id="IPR017853">
    <property type="entry name" value="GH"/>
</dbReference>
<dbReference type="GO" id="GO:0009341">
    <property type="term" value="C:beta-galactosidase complex"/>
    <property type="evidence" value="ECO:0007669"/>
    <property type="project" value="InterPro"/>
</dbReference>
<dbReference type="Gene3D" id="3.20.20.80">
    <property type="entry name" value="Glycosidases"/>
    <property type="match status" value="1"/>
</dbReference>
<dbReference type="SUPFAM" id="SSF51445">
    <property type="entry name" value="(Trans)glycosidases"/>
    <property type="match status" value="1"/>
</dbReference>
<dbReference type="PANTHER" id="PTHR12631:SF10">
    <property type="entry name" value="BETA-XYLOSIDASE-LIKE PROTEIN-RELATED"/>
    <property type="match status" value="1"/>
</dbReference>
<evidence type="ECO:0000256" key="1">
    <source>
        <dbReference type="ARBA" id="ARBA00022801"/>
    </source>
</evidence>
<dbReference type="Pfam" id="PF02449">
    <property type="entry name" value="Glyco_hydro_42"/>
    <property type="match status" value="1"/>
</dbReference>
<keyword evidence="3" id="KW-0732">Signal</keyword>
<dbReference type="GO" id="GO:0005975">
    <property type="term" value="P:carbohydrate metabolic process"/>
    <property type="evidence" value="ECO:0007669"/>
    <property type="project" value="InterPro"/>
</dbReference>
<dbReference type="PANTHER" id="PTHR12631">
    <property type="entry name" value="ALPHA-L-IDURONIDASE"/>
    <property type="match status" value="1"/>
</dbReference>
<gene>
    <name evidence="5" type="ORF">SAMN05421538_102387</name>
</gene>
<dbReference type="RefSeq" id="WP_090521587.1">
    <property type="nucleotide sequence ID" value="NZ_FNAH01000002.1"/>
</dbReference>
<dbReference type="Proteomes" id="UP000199344">
    <property type="component" value="Unassembled WGS sequence"/>
</dbReference>
<name>A0A1G6XFC6_9RHOB</name>
<feature type="domain" description="Glycoside hydrolase family 42 N-terminal" evidence="4">
    <location>
        <begin position="57"/>
        <end position="100"/>
    </location>
</feature>
<dbReference type="GO" id="GO:0004565">
    <property type="term" value="F:beta-galactosidase activity"/>
    <property type="evidence" value="ECO:0007669"/>
    <property type="project" value="InterPro"/>
</dbReference>
<feature type="chain" id="PRO_5011432097" evidence="3">
    <location>
        <begin position="23"/>
        <end position="461"/>
    </location>
</feature>
<keyword evidence="6" id="KW-1185">Reference proteome</keyword>
<feature type="signal peptide" evidence="3">
    <location>
        <begin position="1"/>
        <end position="22"/>
    </location>
</feature>
<dbReference type="InterPro" id="IPR051923">
    <property type="entry name" value="Glycosyl_Hydrolase_39"/>
</dbReference>
<proteinExistence type="predicted"/>
<dbReference type="InterPro" id="IPR013529">
    <property type="entry name" value="Glyco_hydro_42_N"/>
</dbReference>
<reference evidence="5 6" key="1">
    <citation type="submission" date="2016-10" db="EMBL/GenBank/DDBJ databases">
        <authorList>
            <person name="de Groot N.N."/>
        </authorList>
    </citation>
    <scope>NUCLEOTIDE SEQUENCE [LARGE SCALE GENOMIC DNA]</scope>
    <source>
        <strain evidence="5 6">DSM 22220</strain>
    </source>
</reference>
<evidence type="ECO:0000313" key="5">
    <source>
        <dbReference type="EMBL" id="SDD76762.1"/>
    </source>
</evidence>